<dbReference type="RefSeq" id="WP_157434340.1">
    <property type="nucleotide sequence ID" value="NZ_CP016076.1"/>
</dbReference>
<sequence>MKWTRAVWHLESLAQSCADMATRPASIFPLRVEQLWVFGEVLGAERDLDDVSVALAVDLPVEAVPWLDEPSGSQHWGGAVRLPKSPIVARWRSVHAPVWNHRIDRPALLWDSANGIAEETLAALREGRGESVRTAAESAEAVRARLDAELALSLRALRDRSEAYADRRWKPGKLEPVSDALWRVGAGYLDVLDAVRAADGR</sequence>
<keyword evidence="3" id="KW-1185">Reference proteome</keyword>
<dbReference type="EMBL" id="CP016076">
    <property type="protein sequence ID" value="APU16145.1"/>
    <property type="molecule type" value="Genomic_DNA"/>
</dbReference>
<dbReference type="AlphaFoldDB" id="A0AAC9PTK6"/>
<name>A0AAC9PTK6_9PSEU</name>
<dbReference type="KEGG" id="acad:UA74_20600"/>
<organism evidence="2 3">
    <name type="scientific">Actinoalloteichus fjordicus</name>
    <dbReference type="NCBI Taxonomy" id="1612552"/>
    <lineage>
        <taxon>Bacteria</taxon>
        <taxon>Bacillati</taxon>
        <taxon>Actinomycetota</taxon>
        <taxon>Actinomycetes</taxon>
        <taxon>Pseudonocardiales</taxon>
        <taxon>Pseudonocardiaceae</taxon>
        <taxon>Actinoalloteichus</taxon>
    </lineage>
</organism>
<dbReference type="InterPro" id="IPR056128">
    <property type="entry name" value="DUF7711"/>
</dbReference>
<evidence type="ECO:0000313" key="3">
    <source>
        <dbReference type="Proteomes" id="UP000185511"/>
    </source>
</evidence>
<evidence type="ECO:0000259" key="1">
    <source>
        <dbReference type="Pfam" id="PF24821"/>
    </source>
</evidence>
<evidence type="ECO:0000313" key="2">
    <source>
        <dbReference type="EMBL" id="APU16145.1"/>
    </source>
</evidence>
<reference evidence="3" key="1">
    <citation type="submission" date="2016-06" db="EMBL/GenBank/DDBJ databases">
        <title>Complete genome sequence of Actinoalloteichus fjordicus DSM 46855 (=ADI127-17), type strain of the new species Actinoalloteichus fjordicus.</title>
        <authorList>
            <person name="Ruckert C."/>
            <person name="Nouioui I."/>
            <person name="Willmese J."/>
            <person name="van Wezel G."/>
            <person name="Klenk H.-P."/>
            <person name="Kalinowski J."/>
            <person name="Zotchev S.B."/>
        </authorList>
    </citation>
    <scope>NUCLEOTIDE SEQUENCE [LARGE SCALE GENOMIC DNA]</scope>
    <source>
        <strain evidence="3">ADI127-7</strain>
    </source>
</reference>
<feature type="domain" description="DUF7711" evidence="1">
    <location>
        <begin position="1"/>
        <end position="196"/>
    </location>
</feature>
<protein>
    <recommendedName>
        <fullName evidence="1">DUF7711 domain-containing protein</fullName>
    </recommendedName>
</protein>
<dbReference type="Pfam" id="PF24821">
    <property type="entry name" value="DUF7711"/>
    <property type="match status" value="1"/>
</dbReference>
<dbReference type="Proteomes" id="UP000185511">
    <property type="component" value="Chromosome"/>
</dbReference>
<accession>A0AAC9PTK6</accession>
<gene>
    <name evidence="2" type="ORF">UA74_20600</name>
</gene>
<proteinExistence type="predicted"/>